<evidence type="ECO:0000256" key="7">
    <source>
        <dbReference type="ARBA" id="ARBA00023146"/>
    </source>
</evidence>
<dbReference type="GO" id="GO:0005829">
    <property type="term" value="C:cytosol"/>
    <property type="evidence" value="ECO:0007669"/>
    <property type="project" value="TreeGrafter"/>
</dbReference>
<dbReference type="CDD" id="cd07958">
    <property type="entry name" value="Anticodon_Ia_Leu_BEm"/>
    <property type="match status" value="1"/>
</dbReference>
<feature type="domain" description="Methionyl/Leucyl tRNA synthetase" evidence="13">
    <location>
        <begin position="41"/>
        <end position="206"/>
    </location>
</feature>
<sequence length="848" mass="96975">MKKIYRPDEIEPKWQKKWETDKIYQVKDTTDKKKFYCLDMFPYPSGAGLHVGHVEGYTATDVYSRYMRASGYNVLHPMGWDAFGLPAENYAIKEKIHPKETTQKAIEKFKSQIKRTGLSYDWSREIDTSSPEYYKWTQWLFLLLFKNGLAYRKKAPVNWCPSCRTVLANEQVIKSEDKNVCERCGTEVVKKELEQWFFKITEYADRLLQDLSKIDWPQSTKQGQRNWIGRSDGAIISFKIDGSSEFVEVFTTRADTLFGATYLVLSPEHPAVLKVTKKEYAKEVEKYKEGAAKKSEIQRSAVEKEKSGVFTGSYAINPANDEKIPVWIADYVLMGYGTGAIMAVPAHDERDYLFAVKYKLPIKKVIKKEGNDSEVVYCDEEGVLENSGKYNGLNSELAREKIVRDLEKEGNARSEVTYKLRDWLISRQRYWGAPIPIIYCPHCAHFEDEGGCCGGECGCDHGGSCEGCYDTTEIDGVRYAIVPVPVEDLPVKLPVDVDFKPTGESPLMRSKDFQANVKCPKCGAIKGVKREVDTMDTFVDSSWYFFRFCDPHNDKEFASKEKMQKFLPVDMYMGGAEHTVLHLLYSRFLTKVLFDLGFTHFDEPFMKLRHQGLVLAGDSQKMSKRWGNIINPDDVISAFGADTMRTYEMFIGPIEATKAWSTQGVEGVRRFYNRVWSLSLDAIERGLKVSEKNVLKMVHKLIKKVGSDIEELKFNTAVSAMMEFSNFWKENKDLVGLDSLKLFVEVMAPFAPHIAEEIWEMAGEKYSVTTASWPEYDDGLIAEDEVTVVVSVNGKVRDRVKFTLGEIKDKELVKSRVLSSEKMREIISARNVKDFIYVEGKIVNIVLE</sequence>
<dbReference type="FunFam" id="1.10.730.10:FF:000002">
    <property type="entry name" value="Leucine--tRNA ligase"/>
    <property type="match status" value="1"/>
</dbReference>
<evidence type="ECO:0000259" key="11">
    <source>
        <dbReference type="Pfam" id="PF00133"/>
    </source>
</evidence>
<dbReference type="SUPFAM" id="SSF47323">
    <property type="entry name" value="Anticodon-binding domain of a subclass of class I aminoacyl-tRNA synthetases"/>
    <property type="match status" value="1"/>
</dbReference>
<dbReference type="Pfam" id="PF08264">
    <property type="entry name" value="Anticodon_1"/>
    <property type="match status" value="1"/>
</dbReference>
<feature type="domain" description="Leucyl-tRNA synthetase editing" evidence="14">
    <location>
        <begin position="225"/>
        <end position="406"/>
    </location>
</feature>
<dbReference type="PRINTS" id="PR00985">
    <property type="entry name" value="TRNASYNTHLEU"/>
</dbReference>
<evidence type="ECO:0000256" key="8">
    <source>
        <dbReference type="ARBA" id="ARBA00047469"/>
    </source>
</evidence>
<evidence type="ECO:0000256" key="4">
    <source>
        <dbReference type="ARBA" id="ARBA00022741"/>
    </source>
</evidence>
<keyword evidence="4 9" id="KW-0547">Nucleotide-binding</keyword>
<dbReference type="Gene3D" id="1.10.730.10">
    <property type="entry name" value="Isoleucyl-tRNA Synthetase, Domain 1"/>
    <property type="match status" value="1"/>
</dbReference>
<dbReference type="FunFam" id="3.40.50.620:FF:000077">
    <property type="entry name" value="Leucine--tRNA ligase"/>
    <property type="match status" value="1"/>
</dbReference>
<proteinExistence type="inferred from homology"/>
<evidence type="ECO:0000256" key="3">
    <source>
        <dbReference type="ARBA" id="ARBA00022598"/>
    </source>
</evidence>
<dbReference type="EMBL" id="MEVI01000001">
    <property type="protein sequence ID" value="OGC55682.1"/>
    <property type="molecule type" value="Genomic_DNA"/>
</dbReference>
<dbReference type="PANTHER" id="PTHR43740:SF2">
    <property type="entry name" value="LEUCINE--TRNA LIGASE, MITOCHONDRIAL"/>
    <property type="match status" value="1"/>
</dbReference>
<dbReference type="PANTHER" id="PTHR43740">
    <property type="entry name" value="LEUCYL-TRNA SYNTHETASE"/>
    <property type="match status" value="1"/>
</dbReference>
<dbReference type="InterPro" id="IPR009080">
    <property type="entry name" value="tRNAsynth_Ia_anticodon-bd"/>
</dbReference>
<dbReference type="Gene3D" id="3.40.50.620">
    <property type="entry name" value="HUPs"/>
    <property type="match status" value="2"/>
</dbReference>
<accession>A0A1F4VEJ2</accession>
<dbReference type="NCBIfam" id="TIGR00396">
    <property type="entry name" value="leuS_bact"/>
    <property type="match status" value="1"/>
</dbReference>
<evidence type="ECO:0000313" key="16">
    <source>
        <dbReference type="Proteomes" id="UP000176504"/>
    </source>
</evidence>
<dbReference type="SUPFAM" id="SSF52374">
    <property type="entry name" value="Nucleotidylyl transferase"/>
    <property type="match status" value="1"/>
</dbReference>
<evidence type="ECO:0000259" key="14">
    <source>
        <dbReference type="Pfam" id="PF13603"/>
    </source>
</evidence>
<dbReference type="GO" id="GO:0004823">
    <property type="term" value="F:leucine-tRNA ligase activity"/>
    <property type="evidence" value="ECO:0007669"/>
    <property type="project" value="UniProtKB-UniRule"/>
</dbReference>
<gene>
    <name evidence="9" type="primary">leuS</name>
    <name evidence="15" type="ORF">A3A78_01405</name>
</gene>
<evidence type="ECO:0000256" key="5">
    <source>
        <dbReference type="ARBA" id="ARBA00022840"/>
    </source>
</evidence>
<dbReference type="GO" id="GO:0005524">
    <property type="term" value="F:ATP binding"/>
    <property type="evidence" value="ECO:0007669"/>
    <property type="project" value="UniProtKB-UniRule"/>
</dbReference>
<comment type="caution">
    <text evidence="9">Lacks conserved residue(s) required for the propagation of feature annotation.</text>
</comment>
<dbReference type="Pfam" id="PF13603">
    <property type="entry name" value="tRNA-synt_1_2"/>
    <property type="match status" value="1"/>
</dbReference>
<feature type="binding site" evidence="9">
    <location>
        <position position="624"/>
    </location>
    <ligand>
        <name>ATP</name>
        <dbReference type="ChEBI" id="CHEBI:30616"/>
    </ligand>
</feature>
<dbReference type="GO" id="GO:0002161">
    <property type="term" value="F:aminoacyl-tRNA deacylase activity"/>
    <property type="evidence" value="ECO:0007669"/>
    <property type="project" value="InterPro"/>
</dbReference>
<evidence type="ECO:0000313" key="15">
    <source>
        <dbReference type="EMBL" id="OGC55682.1"/>
    </source>
</evidence>
<feature type="domain" description="Methionyl/Valyl/Leucyl/Isoleucyl-tRNA synthetase anticodon-binding" evidence="12">
    <location>
        <begin position="692"/>
        <end position="803"/>
    </location>
</feature>
<dbReference type="Proteomes" id="UP000176504">
    <property type="component" value="Unassembled WGS sequence"/>
</dbReference>
<dbReference type="Gene3D" id="3.90.740.10">
    <property type="entry name" value="Valyl/Leucyl/Isoleucyl-tRNA synthetase, editing domain"/>
    <property type="match status" value="1"/>
</dbReference>
<reference evidence="15 16" key="1">
    <citation type="journal article" date="2016" name="Nat. Commun.">
        <title>Thousands of microbial genomes shed light on interconnected biogeochemical processes in an aquifer system.</title>
        <authorList>
            <person name="Anantharaman K."/>
            <person name="Brown C.T."/>
            <person name="Hug L.A."/>
            <person name="Sharon I."/>
            <person name="Castelle C.J."/>
            <person name="Probst A.J."/>
            <person name="Thomas B.C."/>
            <person name="Singh A."/>
            <person name="Wilkins M.J."/>
            <person name="Karaoz U."/>
            <person name="Brodie E.L."/>
            <person name="Williams K.H."/>
            <person name="Hubbard S.S."/>
            <person name="Banfield J.F."/>
        </authorList>
    </citation>
    <scope>NUCLEOTIDE SEQUENCE [LARGE SCALE GENOMIC DNA]</scope>
</reference>
<keyword evidence="5 9" id="KW-0067">ATP-binding</keyword>
<dbReference type="AlphaFoldDB" id="A0A1F4VEJ2"/>
<comment type="subcellular location">
    <subcellularLocation>
        <location evidence="9">Cytoplasm</location>
    </subcellularLocation>
</comment>
<evidence type="ECO:0000259" key="13">
    <source>
        <dbReference type="Pfam" id="PF09334"/>
    </source>
</evidence>
<name>A0A1F4VEJ2_UNCKA</name>
<evidence type="ECO:0000256" key="6">
    <source>
        <dbReference type="ARBA" id="ARBA00022917"/>
    </source>
</evidence>
<evidence type="ECO:0000256" key="2">
    <source>
        <dbReference type="ARBA" id="ARBA00022490"/>
    </source>
</evidence>
<protein>
    <recommendedName>
        <fullName evidence="9">Leucine--tRNA ligase</fullName>
        <ecNumber evidence="9">6.1.1.4</ecNumber>
    </recommendedName>
    <alternativeName>
        <fullName evidence="9">Leucyl-tRNA synthetase</fullName>
        <shortName evidence="9">LeuRS</shortName>
    </alternativeName>
</protein>
<evidence type="ECO:0000256" key="10">
    <source>
        <dbReference type="RuleBase" id="RU363035"/>
    </source>
</evidence>
<comment type="catalytic activity">
    <reaction evidence="8 9">
        <text>tRNA(Leu) + L-leucine + ATP = L-leucyl-tRNA(Leu) + AMP + diphosphate</text>
        <dbReference type="Rhea" id="RHEA:11688"/>
        <dbReference type="Rhea" id="RHEA-COMP:9613"/>
        <dbReference type="Rhea" id="RHEA-COMP:9622"/>
        <dbReference type="ChEBI" id="CHEBI:30616"/>
        <dbReference type="ChEBI" id="CHEBI:33019"/>
        <dbReference type="ChEBI" id="CHEBI:57427"/>
        <dbReference type="ChEBI" id="CHEBI:78442"/>
        <dbReference type="ChEBI" id="CHEBI:78494"/>
        <dbReference type="ChEBI" id="CHEBI:456215"/>
        <dbReference type="EC" id="6.1.1.4"/>
    </reaction>
</comment>
<dbReference type="EC" id="6.1.1.4" evidence="9"/>
<dbReference type="InterPro" id="IPR013155">
    <property type="entry name" value="M/V/L/I-tRNA-synth_anticd-bd"/>
</dbReference>
<dbReference type="SUPFAM" id="SSF50677">
    <property type="entry name" value="ValRS/IleRS/LeuRS editing domain"/>
    <property type="match status" value="1"/>
</dbReference>
<keyword evidence="3 9" id="KW-0436">Ligase</keyword>
<dbReference type="InterPro" id="IPR014729">
    <property type="entry name" value="Rossmann-like_a/b/a_fold"/>
</dbReference>
<keyword evidence="7 9" id="KW-0030">Aminoacyl-tRNA synthetase</keyword>
<dbReference type="GO" id="GO:0006429">
    <property type="term" value="P:leucyl-tRNA aminoacylation"/>
    <property type="evidence" value="ECO:0007669"/>
    <property type="project" value="UniProtKB-UniRule"/>
</dbReference>
<dbReference type="InterPro" id="IPR009008">
    <property type="entry name" value="Val/Leu/Ile-tRNA-synth_edit"/>
</dbReference>
<dbReference type="Pfam" id="PF00133">
    <property type="entry name" value="tRNA-synt_1"/>
    <property type="match status" value="1"/>
</dbReference>
<dbReference type="InterPro" id="IPR002302">
    <property type="entry name" value="Leu-tRNA-ligase"/>
</dbReference>
<feature type="domain" description="Aminoacyl-tRNA synthetase class Ia" evidence="11">
    <location>
        <begin position="527"/>
        <end position="647"/>
    </location>
</feature>
<comment type="caution">
    <text evidence="15">The sequence shown here is derived from an EMBL/GenBank/DDBJ whole genome shotgun (WGS) entry which is preliminary data.</text>
</comment>
<dbReference type="InterPro" id="IPR001412">
    <property type="entry name" value="aa-tRNA-synth_I_CS"/>
</dbReference>
<evidence type="ECO:0000256" key="9">
    <source>
        <dbReference type="HAMAP-Rule" id="MF_00049"/>
    </source>
</evidence>
<organism evidence="15 16">
    <name type="scientific">candidate division WWE3 bacterium RIFCSPLOWO2_01_FULL_41_18</name>
    <dbReference type="NCBI Taxonomy" id="1802625"/>
    <lineage>
        <taxon>Bacteria</taxon>
        <taxon>Katanobacteria</taxon>
    </lineage>
</organism>
<evidence type="ECO:0000256" key="1">
    <source>
        <dbReference type="ARBA" id="ARBA00005594"/>
    </source>
</evidence>
<dbReference type="CDD" id="cd00812">
    <property type="entry name" value="LeuRS_core"/>
    <property type="match status" value="1"/>
</dbReference>
<evidence type="ECO:0000259" key="12">
    <source>
        <dbReference type="Pfam" id="PF08264"/>
    </source>
</evidence>
<comment type="similarity">
    <text evidence="1 9 10">Belongs to the class-I aminoacyl-tRNA synthetase family.</text>
</comment>
<dbReference type="PROSITE" id="PS00178">
    <property type="entry name" value="AA_TRNA_LIGASE_I"/>
    <property type="match status" value="1"/>
</dbReference>
<dbReference type="Pfam" id="PF09334">
    <property type="entry name" value="tRNA-synt_1g"/>
    <property type="match status" value="1"/>
</dbReference>
<keyword evidence="6 9" id="KW-0648">Protein biosynthesis</keyword>
<dbReference type="Gene3D" id="3.10.20.590">
    <property type="match status" value="1"/>
</dbReference>
<dbReference type="HAMAP" id="MF_00049_B">
    <property type="entry name" value="Leu_tRNA_synth_B"/>
    <property type="match status" value="1"/>
</dbReference>
<keyword evidence="2 9" id="KW-0963">Cytoplasm</keyword>
<dbReference type="InterPro" id="IPR002300">
    <property type="entry name" value="aa-tRNA-synth_Ia"/>
</dbReference>
<dbReference type="InterPro" id="IPR025709">
    <property type="entry name" value="Leu_tRNA-synth_edit"/>
</dbReference>
<dbReference type="InterPro" id="IPR015413">
    <property type="entry name" value="Methionyl/Leucyl_tRNA_Synth"/>
</dbReference>